<dbReference type="AlphaFoldDB" id="A0A1M3L0B0"/>
<keyword evidence="1" id="KW-0732">Signal</keyword>
<feature type="chain" id="PRO_5012996584" description="AttH domain-containing protein" evidence="1">
    <location>
        <begin position="31"/>
        <end position="93"/>
    </location>
</feature>
<protein>
    <recommendedName>
        <fullName evidence="4">AttH domain-containing protein</fullName>
    </recommendedName>
</protein>
<organism evidence="2 3">
    <name type="scientific">Candidatus Kapaibacterium thiocyanatum</name>
    <dbReference type="NCBI Taxonomy" id="1895771"/>
    <lineage>
        <taxon>Bacteria</taxon>
        <taxon>Pseudomonadati</taxon>
        <taxon>Candidatus Kapaibacteriota</taxon>
        <taxon>Candidatus Kapaibacteriia</taxon>
        <taxon>Candidatus Kapaibacteriales</taxon>
        <taxon>Candidatus Kapaibacteriaceae</taxon>
        <taxon>Candidatus Kapaibacterium</taxon>
    </lineage>
</organism>
<sequence>MVTNEGPMCTMSRVAMPLLALCFLSISALAQCDSSFQFYRPDAEIYPLTPNGLDTDNRIDPRIWTAQWHFETQSDSTVTKIVFDDFLSNGRRI</sequence>
<evidence type="ECO:0008006" key="4">
    <source>
        <dbReference type="Google" id="ProtNLM"/>
    </source>
</evidence>
<accession>A0A1M3L0B0</accession>
<gene>
    <name evidence="2" type="ORF">BGO89_03270</name>
</gene>
<dbReference type="Proteomes" id="UP000184233">
    <property type="component" value="Unassembled WGS sequence"/>
</dbReference>
<evidence type="ECO:0000256" key="1">
    <source>
        <dbReference type="SAM" id="SignalP"/>
    </source>
</evidence>
<comment type="caution">
    <text evidence="2">The sequence shown here is derived from an EMBL/GenBank/DDBJ whole genome shotgun (WGS) entry which is preliminary data.</text>
</comment>
<dbReference type="STRING" id="1895771.BGO89_03270"/>
<dbReference type="EMBL" id="MKVH01000019">
    <property type="protein sequence ID" value="OJX58263.1"/>
    <property type="molecule type" value="Genomic_DNA"/>
</dbReference>
<name>A0A1M3L0B0_9BACT</name>
<evidence type="ECO:0000313" key="3">
    <source>
        <dbReference type="Proteomes" id="UP000184233"/>
    </source>
</evidence>
<evidence type="ECO:0000313" key="2">
    <source>
        <dbReference type="EMBL" id="OJX58263.1"/>
    </source>
</evidence>
<feature type="signal peptide" evidence="1">
    <location>
        <begin position="1"/>
        <end position="30"/>
    </location>
</feature>
<reference evidence="2 3" key="1">
    <citation type="submission" date="2016-09" db="EMBL/GenBank/DDBJ databases">
        <title>Genome-resolved meta-omics ties microbial dynamics to process performance in biotechnology for thiocyanate degradation.</title>
        <authorList>
            <person name="Kantor R.S."/>
            <person name="Huddy R.J."/>
            <person name="Iyer R."/>
            <person name="Thomas B.C."/>
            <person name="Brown C.T."/>
            <person name="Anantharaman K."/>
            <person name="Tringe S."/>
            <person name="Hettich R.L."/>
            <person name="Harrison S.T."/>
            <person name="Banfield J.F."/>
        </authorList>
    </citation>
    <scope>NUCLEOTIDE SEQUENCE [LARGE SCALE GENOMIC DNA]</scope>
    <source>
        <strain evidence="2">59-99</strain>
    </source>
</reference>
<proteinExistence type="predicted"/>